<dbReference type="OrthoDB" id="2407931at2759"/>
<gene>
    <name evidence="1" type="ORF">BGZ70_005658</name>
</gene>
<organism evidence="1 2">
    <name type="scientific">Mortierella alpina</name>
    <name type="common">Oleaginous fungus</name>
    <name type="synonym">Mortierella renispora</name>
    <dbReference type="NCBI Taxonomy" id="64518"/>
    <lineage>
        <taxon>Eukaryota</taxon>
        <taxon>Fungi</taxon>
        <taxon>Fungi incertae sedis</taxon>
        <taxon>Mucoromycota</taxon>
        <taxon>Mortierellomycotina</taxon>
        <taxon>Mortierellomycetes</taxon>
        <taxon>Mortierellales</taxon>
        <taxon>Mortierellaceae</taxon>
        <taxon>Mortierella</taxon>
    </lineage>
</organism>
<sequence length="203" mass="23150">ATIDPDYLNLDYLCNAFATLNMTNEPLFQAPRVRYTYLCRPFQFLHLPLPEPPLYEGARDGFKCEAWLTAVQLFFVRAKIAPAEKTLHAIIFLTGTASLWWEPHPLADDAPWFHFVEAFRTGFRPVDVSWTMLQGFEVSNPGDSDLQTLLSTAKHFDNIYDFKLESTTNPRSATSSHTAQKVAPTFTQPDPYAMELDRFALPQ</sequence>
<proteinExistence type="predicted"/>
<keyword evidence="2" id="KW-1185">Reference proteome</keyword>
<evidence type="ECO:0000313" key="2">
    <source>
        <dbReference type="Proteomes" id="UP000738359"/>
    </source>
</evidence>
<name>A0A9P6IPF6_MORAP</name>
<reference evidence="1" key="1">
    <citation type="journal article" date="2020" name="Fungal Divers.">
        <title>Resolving the Mortierellaceae phylogeny through synthesis of multi-gene phylogenetics and phylogenomics.</title>
        <authorList>
            <person name="Vandepol N."/>
            <person name="Liber J."/>
            <person name="Desiro A."/>
            <person name="Na H."/>
            <person name="Kennedy M."/>
            <person name="Barry K."/>
            <person name="Grigoriev I.V."/>
            <person name="Miller A.N."/>
            <person name="O'Donnell K."/>
            <person name="Stajich J.E."/>
            <person name="Bonito G."/>
        </authorList>
    </citation>
    <scope>NUCLEOTIDE SEQUENCE</scope>
    <source>
        <strain evidence="1">CK1249</strain>
    </source>
</reference>
<accession>A0A9P6IPF6</accession>
<dbReference type="Proteomes" id="UP000738359">
    <property type="component" value="Unassembled WGS sequence"/>
</dbReference>
<protein>
    <submittedName>
        <fullName evidence="1">Uncharacterized protein</fullName>
    </submittedName>
</protein>
<dbReference type="AlphaFoldDB" id="A0A9P6IPF6"/>
<comment type="caution">
    <text evidence="1">The sequence shown here is derived from an EMBL/GenBank/DDBJ whole genome shotgun (WGS) entry which is preliminary data.</text>
</comment>
<dbReference type="EMBL" id="JAAAHY010003010">
    <property type="protein sequence ID" value="KAF9943656.1"/>
    <property type="molecule type" value="Genomic_DNA"/>
</dbReference>
<evidence type="ECO:0000313" key="1">
    <source>
        <dbReference type="EMBL" id="KAF9943656.1"/>
    </source>
</evidence>
<feature type="non-terminal residue" evidence="1">
    <location>
        <position position="1"/>
    </location>
</feature>
<feature type="non-terminal residue" evidence="1">
    <location>
        <position position="203"/>
    </location>
</feature>